<proteinExistence type="predicted"/>
<dbReference type="InterPro" id="IPR014942">
    <property type="entry name" value="AbiEii"/>
</dbReference>
<gene>
    <name evidence="1" type="ORF">ENQ76_00315</name>
</gene>
<accession>A0A7C2JYE6</accession>
<dbReference type="SUPFAM" id="SSF81301">
    <property type="entry name" value="Nucleotidyltransferase"/>
    <property type="match status" value="1"/>
</dbReference>
<evidence type="ECO:0000313" key="1">
    <source>
        <dbReference type="EMBL" id="HEN13898.1"/>
    </source>
</evidence>
<protein>
    <recommendedName>
        <fullName evidence="2">Nucleotidyl transferase AbiEii/AbiGii toxin family protein</fullName>
    </recommendedName>
</protein>
<dbReference type="Pfam" id="PF08843">
    <property type="entry name" value="AbiEii"/>
    <property type="match status" value="1"/>
</dbReference>
<comment type="caution">
    <text evidence="1">The sequence shown here is derived from an EMBL/GenBank/DDBJ whole genome shotgun (WGS) entry which is preliminary data.</text>
</comment>
<evidence type="ECO:0008006" key="2">
    <source>
        <dbReference type="Google" id="ProtNLM"/>
    </source>
</evidence>
<dbReference type="AlphaFoldDB" id="A0A7C2JYE6"/>
<organism evidence="1">
    <name type="scientific">Schlesneria paludicola</name>
    <dbReference type="NCBI Taxonomy" id="360056"/>
    <lineage>
        <taxon>Bacteria</taxon>
        <taxon>Pseudomonadati</taxon>
        <taxon>Planctomycetota</taxon>
        <taxon>Planctomycetia</taxon>
        <taxon>Planctomycetales</taxon>
        <taxon>Planctomycetaceae</taxon>
        <taxon>Schlesneria</taxon>
    </lineage>
</organism>
<dbReference type="EMBL" id="DSOK01000010">
    <property type="protein sequence ID" value="HEN13898.1"/>
    <property type="molecule type" value="Genomic_DNA"/>
</dbReference>
<dbReference type="InterPro" id="IPR043519">
    <property type="entry name" value="NT_sf"/>
</dbReference>
<reference evidence="1" key="1">
    <citation type="journal article" date="2020" name="mSystems">
        <title>Genome- and Community-Level Interaction Insights into Carbon Utilization and Element Cycling Functions of Hydrothermarchaeota in Hydrothermal Sediment.</title>
        <authorList>
            <person name="Zhou Z."/>
            <person name="Liu Y."/>
            <person name="Xu W."/>
            <person name="Pan J."/>
            <person name="Luo Z.H."/>
            <person name="Li M."/>
        </authorList>
    </citation>
    <scope>NUCLEOTIDE SEQUENCE [LARGE SCALE GENOMIC DNA]</scope>
    <source>
        <strain evidence="1">SpSt-339</strain>
    </source>
</reference>
<sequence length="191" mass="21479">MSPIEQFERSLVRVEQIFAELGMRYHLTGGAATIAYGEPRLTLDLDFVVSRDQLSGCLATFFRLASNAGCLYTEETVRAAVTSGRQFQLYDTASAAKLDFYPRELVPGELGRSVLIEVLPGVRMPVVSRADLIVAKLIWISKGSHKSRRDVRQLFVRADVEEQARTLEWAADRGMRTLLEEVLLETDEILE</sequence>
<name>A0A7C2JYE6_9PLAN</name>
<dbReference type="Gene3D" id="3.30.460.40">
    <property type="match status" value="1"/>
</dbReference>